<dbReference type="STRING" id="1076935.U4LLE8"/>
<dbReference type="OMA" id="NASWSRW"/>
<dbReference type="GO" id="GO:0030968">
    <property type="term" value="P:endoplasmic reticulum unfolded protein response"/>
    <property type="evidence" value="ECO:0007669"/>
    <property type="project" value="TreeGrafter"/>
</dbReference>
<dbReference type="InterPro" id="IPR039540">
    <property type="entry name" value="UBL3-like_ubiquitin_dom"/>
</dbReference>
<dbReference type="PROSITE" id="PS50053">
    <property type="entry name" value="UBIQUITIN_2"/>
    <property type="match status" value="1"/>
</dbReference>
<dbReference type="OrthoDB" id="5399930at2759"/>
<evidence type="ECO:0000256" key="3">
    <source>
        <dbReference type="ARBA" id="ARBA00022989"/>
    </source>
</evidence>
<dbReference type="eggNOG" id="ENOG502SAFQ">
    <property type="taxonomic scope" value="Eukaryota"/>
</dbReference>
<evidence type="ECO:0000259" key="6">
    <source>
        <dbReference type="PROSITE" id="PS50053"/>
    </source>
</evidence>
<evidence type="ECO:0000256" key="5">
    <source>
        <dbReference type="SAM" id="MobiDB-lite"/>
    </source>
</evidence>
<dbReference type="InterPro" id="IPR029071">
    <property type="entry name" value="Ubiquitin-like_domsf"/>
</dbReference>
<evidence type="ECO:0000256" key="1">
    <source>
        <dbReference type="ARBA" id="ARBA00004370"/>
    </source>
</evidence>
<keyword evidence="8" id="KW-1185">Reference proteome</keyword>
<dbReference type="GO" id="GO:0016020">
    <property type="term" value="C:membrane"/>
    <property type="evidence" value="ECO:0007669"/>
    <property type="project" value="UniProtKB-SubCell"/>
</dbReference>
<dbReference type="EMBL" id="HF935844">
    <property type="protein sequence ID" value="CCX32392.1"/>
    <property type="molecule type" value="Genomic_DNA"/>
</dbReference>
<dbReference type="InterPro" id="IPR000626">
    <property type="entry name" value="Ubiquitin-like_dom"/>
</dbReference>
<dbReference type="InterPro" id="IPR039751">
    <property type="entry name" value="HERPUD1/2"/>
</dbReference>
<keyword evidence="2" id="KW-0812">Transmembrane</keyword>
<feature type="compositionally biased region" description="Low complexity" evidence="5">
    <location>
        <begin position="581"/>
        <end position="596"/>
    </location>
</feature>
<proteinExistence type="predicted"/>
<evidence type="ECO:0000256" key="2">
    <source>
        <dbReference type="ARBA" id="ARBA00022692"/>
    </source>
</evidence>
<dbReference type="SUPFAM" id="SSF54236">
    <property type="entry name" value="Ubiquitin-like"/>
    <property type="match status" value="1"/>
</dbReference>
<reference evidence="7 8" key="1">
    <citation type="journal article" date="2013" name="PLoS Genet.">
        <title>The genome and development-dependent transcriptomes of Pyronema confluens: a window into fungal evolution.</title>
        <authorList>
            <person name="Traeger S."/>
            <person name="Altegoer F."/>
            <person name="Freitag M."/>
            <person name="Gabaldon T."/>
            <person name="Kempken F."/>
            <person name="Kumar A."/>
            <person name="Marcet-Houben M."/>
            <person name="Poggeler S."/>
            <person name="Stajich J.E."/>
            <person name="Nowrousian M."/>
        </authorList>
    </citation>
    <scope>NUCLEOTIDE SEQUENCE [LARGE SCALE GENOMIC DNA]</scope>
    <source>
        <strain evidence="8">CBS 100304</strain>
        <tissue evidence="7">Vegetative mycelium</tissue>
    </source>
</reference>
<protein>
    <recommendedName>
        <fullName evidence="6">Ubiquitin-like domain-containing protein</fullName>
    </recommendedName>
</protein>
<dbReference type="Gene3D" id="3.10.20.90">
    <property type="entry name" value="Phosphatidylinositol 3-kinase Catalytic Subunit, Chain A, domain 1"/>
    <property type="match status" value="1"/>
</dbReference>
<keyword evidence="4" id="KW-0472">Membrane</keyword>
<dbReference type="Proteomes" id="UP000018144">
    <property type="component" value="Unassembled WGS sequence"/>
</dbReference>
<evidence type="ECO:0000313" key="7">
    <source>
        <dbReference type="EMBL" id="CCX32392.1"/>
    </source>
</evidence>
<evidence type="ECO:0000313" key="8">
    <source>
        <dbReference type="Proteomes" id="UP000018144"/>
    </source>
</evidence>
<feature type="region of interest" description="Disordered" evidence="5">
    <location>
        <begin position="580"/>
        <end position="634"/>
    </location>
</feature>
<dbReference type="PANTHER" id="PTHR12943">
    <property type="entry name" value="HOMOCYSTEINE-RESPONSIVE ENDOPLASMIC RETICULUM-RESIDENT UNIQUITIN-LIKE DOMAIN HERPUD PROTEIN FAMILY MEMBER"/>
    <property type="match status" value="1"/>
</dbReference>
<gene>
    <name evidence="7" type="ORF">PCON_13041</name>
</gene>
<evidence type="ECO:0000256" key="4">
    <source>
        <dbReference type="ARBA" id="ARBA00023136"/>
    </source>
</evidence>
<accession>U4LLE8</accession>
<dbReference type="Pfam" id="PF13881">
    <property type="entry name" value="Rad60-SLD_2"/>
    <property type="match status" value="1"/>
</dbReference>
<feature type="compositionally biased region" description="Low complexity" evidence="5">
    <location>
        <begin position="137"/>
        <end position="180"/>
    </location>
</feature>
<feature type="compositionally biased region" description="Low complexity" evidence="5">
    <location>
        <begin position="278"/>
        <end position="305"/>
    </location>
</feature>
<sequence length="634" mass="67175">MARLTPDNETVSLNSGSDRIHLKITSPSAGVPADLAYHVPAATTVNDIKSMISESLDSKPANDMQKLIYRGRILDGASTVGEAVVLGSVEDSYTLHLVLVPPRTPTATSSSSPEPFSTSNFTTAAFRPDTPRRYSPTSFSTPATTTTETNTLISSQTYSSSSTPAMTTPSDSTTSLSESSAHLQRLQEELQNSRDTLARLRRAHADILTSPTPPASLQTIRDTLAAARSGFEANPAQMLRNRINGLNSVPNMSLNLPTAEETINANRRYFDSLHQEEATSAASATPRPASAPISETAATPATPATAATAATAYGPLHTIPIPTPTAPTAQTIPPNALVYLLQDSFGRPHSLLVGPPGSALTNPPIFTPGISYPPAESRTETAATRAAELAAIRARIEDLLARAPERPGAAARVAGLRRRIRIRQPLVVRIRSNHIWLALKLAVFVVLFSGHGGWERMVTLIGVAVTIFAWETGLAGWVVGQVWGPGGIGGIGGGAAGPGAGPGPGAQDGIQGLRPDQMAERLMGNRPRDGTREMVRNIERAVMVFVASLVPGWHDRRVEMIERQHRLQREQREALMRAMEEAAAGAGAAEGPGNANQDGEVTPTQATVGEQAGQGQTAQQEQQQRPVEAVDAVL</sequence>
<name>U4LLE8_PYROM</name>
<feature type="compositionally biased region" description="Low complexity" evidence="5">
    <location>
        <begin position="105"/>
        <end position="123"/>
    </location>
</feature>
<feature type="region of interest" description="Disordered" evidence="5">
    <location>
        <begin position="275"/>
        <end position="305"/>
    </location>
</feature>
<keyword evidence="3" id="KW-1133">Transmembrane helix</keyword>
<feature type="compositionally biased region" description="Low complexity" evidence="5">
    <location>
        <begin position="604"/>
        <end position="624"/>
    </location>
</feature>
<organism evidence="7 8">
    <name type="scientific">Pyronema omphalodes (strain CBS 100304)</name>
    <name type="common">Pyronema confluens</name>
    <dbReference type="NCBI Taxonomy" id="1076935"/>
    <lineage>
        <taxon>Eukaryota</taxon>
        <taxon>Fungi</taxon>
        <taxon>Dikarya</taxon>
        <taxon>Ascomycota</taxon>
        <taxon>Pezizomycotina</taxon>
        <taxon>Pezizomycetes</taxon>
        <taxon>Pezizales</taxon>
        <taxon>Pyronemataceae</taxon>
        <taxon>Pyronema</taxon>
    </lineage>
</organism>
<comment type="subcellular location">
    <subcellularLocation>
        <location evidence="1">Membrane</location>
    </subcellularLocation>
</comment>
<feature type="region of interest" description="Disordered" evidence="5">
    <location>
        <begin position="103"/>
        <end position="182"/>
    </location>
</feature>
<dbReference type="AlphaFoldDB" id="U4LLE8"/>
<dbReference type="PANTHER" id="PTHR12943:SF27">
    <property type="entry name" value="HOMOCYSTEINE-INDUCED ENDOPLASMIC RETICULUM PROTEIN, ISOFORM A"/>
    <property type="match status" value="1"/>
</dbReference>
<feature type="domain" description="Ubiquitin-like" evidence="6">
    <location>
        <begin position="20"/>
        <end position="82"/>
    </location>
</feature>